<dbReference type="Proteomes" id="UP000698028">
    <property type="component" value="Unassembled WGS sequence"/>
</dbReference>
<evidence type="ECO:0000256" key="4">
    <source>
        <dbReference type="ARBA" id="ARBA00022679"/>
    </source>
</evidence>
<sequence>MTKKEQLKRWSWRIFKWGLALAAVAFLALAIAVGIAMQSLPSYQELTKRSDLGQTVRMRAEDGTILVSMGPSFGRWLTYDEIPEEMKTAMISVEDRRFRSHPGVDPIGIMRGIKVSLQTGDGVRGVSTISQQLARNIFLHNRRELDRKVREGILALALERKFTKDQILELYLNRVYFGGGAYGIDAASRTFFGHSATEMDLGEAVIVAGLVKAPSRYSPTADVDAARGRASVVLGLMVDQGKISPAEAAAVDPATIRLEKRTGGNSARYFTDWALPQLDTLIDDTNEPIDVWTTLDVSMQDAADAAVNAHAPAGAQGALVAIDRDGAVRAMVGGKDYVESIYNRATVAKRQPGSAFKLFVYLTALENGYRPSDIVVDEPVEIDGWAPRNSNRQFLGEVTVREAFARSINTVSAQFGAQFGFSTIAAMAQRFGISDDISTYPAMVLGTSEVRLIDMTRAFAAVSNGGISVPPYAITKVETAEGRTLYQRQPGPERVLVAPWVAQEMTDLLQSAVQYGTGRAANIGRPVAGKTGTTSSNKDGYFVGFSSGLTTGVWYGRDDAGRVAGLSGGAAPARAFRDFMVRAVANRPVEQFDVGGPPEEWLLEPDEEVWFGTEPLIGPDGEIIGSPYDPLAPSVEVPDLEEDPSWLDDVLRRERQPSAPPIPPDPGQADPRQPAPGRVEPDRPPPGSDPRVVRVQPRQPTRSADQPDPLAPQPQ</sequence>
<evidence type="ECO:0000256" key="5">
    <source>
        <dbReference type="SAM" id="MobiDB-lite"/>
    </source>
</evidence>
<dbReference type="InterPro" id="IPR001460">
    <property type="entry name" value="PCN-bd_Tpept"/>
</dbReference>
<gene>
    <name evidence="8" type="ORF">KTQ36_01265</name>
</gene>
<keyword evidence="4" id="KW-0808">Transferase</keyword>
<keyword evidence="9" id="KW-1185">Reference proteome</keyword>
<organism evidence="8 9">
    <name type="scientific">Sphingomicrobium clamense</name>
    <dbReference type="NCBI Taxonomy" id="2851013"/>
    <lineage>
        <taxon>Bacteria</taxon>
        <taxon>Pseudomonadati</taxon>
        <taxon>Pseudomonadota</taxon>
        <taxon>Alphaproteobacteria</taxon>
        <taxon>Sphingomonadales</taxon>
        <taxon>Sphingomonadaceae</taxon>
        <taxon>Sphingomicrobium</taxon>
    </lineage>
</organism>
<feature type="domain" description="Penicillin-binding protein transpeptidase" evidence="6">
    <location>
        <begin position="318"/>
        <end position="539"/>
    </location>
</feature>
<evidence type="ECO:0000259" key="7">
    <source>
        <dbReference type="Pfam" id="PF00912"/>
    </source>
</evidence>
<protein>
    <submittedName>
        <fullName evidence="8">PBP1A family penicillin-binding protein</fullName>
    </submittedName>
</protein>
<feature type="compositionally biased region" description="Low complexity" evidence="5">
    <location>
        <begin position="693"/>
        <end position="708"/>
    </location>
</feature>
<dbReference type="PANTHER" id="PTHR32282">
    <property type="entry name" value="BINDING PROTEIN TRANSPEPTIDASE, PUTATIVE-RELATED"/>
    <property type="match status" value="1"/>
</dbReference>
<evidence type="ECO:0000256" key="3">
    <source>
        <dbReference type="ARBA" id="ARBA00007739"/>
    </source>
</evidence>
<evidence type="ECO:0000259" key="6">
    <source>
        <dbReference type="Pfam" id="PF00905"/>
    </source>
</evidence>
<reference evidence="8 9" key="1">
    <citation type="submission" date="2021-07" db="EMBL/GenBank/DDBJ databases">
        <title>The draft genome sequence of Sphingomicrobium sp. B8.</title>
        <authorList>
            <person name="Mu L."/>
        </authorList>
    </citation>
    <scope>NUCLEOTIDE SEQUENCE [LARGE SCALE GENOMIC DNA]</scope>
    <source>
        <strain evidence="8 9">B8</strain>
    </source>
</reference>
<feature type="domain" description="Glycosyl transferase family 51" evidence="7">
    <location>
        <begin position="74"/>
        <end position="237"/>
    </location>
</feature>
<dbReference type="NCBIfam" id="TIGR02074">
    <property type="entry name" value="PBP_1a_fam"/>
    <property type="match status" value="1"/>
</dbReference>
<evidence type="ECO:0000313" key="8">
    <source>
        <dbReference type="EMBL" id="MBW0143922.1"/>
    </source>
</evidence>
<evidence type="ECO:0000256" key="2">
    <source>
        <dbReference type="ARBA" id="ARBA00007090"/>
    </source>
</evidence>
<proteinExistence type="inferred from homology"/>
<feature type="region of interest" description="Disordered" evidence="5">
    <location>
        <begin position="613"/>
        <end position="715"/>
    </location>
</feature>
<evidence type="ECO:0000313" key="9">
    <source>
        <dbReference type="Proteomes" id="UP000698028"/>
    </source>
</evidence>
<dbReference type="EMBL" id="JAHVAH010000001">
    <property type="protein sequence ID" value="MBW0143922.1"/>
    <property type="molecule type" value="Genomic_DNA"/>
</dbReference>
<dbReference type="Pfam" id="PF00912">
    <property type="entry name" value="Transgly"/>
    <property type="match status" value="1"/>
</dbReference>
<name>A0ABS6V2Y4_9SPHN</name>
<dbReference type="PANTHER" id="PTHR32282:SF33">
    <property type="entry name" value="PEPTIDOGLYCAN GLYCOSYLTRANSFERASE"/>
    <property type="match status" value="1"/>
</dbReference>
<dbReference type="InterPro" id="IPR001264">
    <property type="entry name" value="Glyco_trans_51"/>
</dbReference>
<comment type="similarity">
    <text evidence="2">In the C-terminal section; belongs to the transpeptidase family.</text>
</comment>
<dbReference type="RefSeq" id="WP_218631968.1">
    <property type="nucleotide sequence ID" value="NZ_JAHVAH010000001.1"/>
</dbReference>
<comment type="caution">
    <text evidence="8">The sequence shown here is derived from an EMBL/GenBank/DDBJ whole genome shotgun (WGS) entry which is preliminary data.</text>
</comment>
<comment type="similarity">
    <text evidence="3">In the N-terminal section; belongs to the glycosyltransferase 51 family.</text>
</comment>
<dbReference type="Pfam" id="PF00905">
    <property type="entry name" value="Transpeptidase"/>
    <property type="match status" value="1"/>
</dbReference>
<accession>A0ABS6V2Y4</accession>
<evidence type="ECO:0000256" key="1">
    <source>
        <dbReference type="ARBA" id="ARBA00004752"/>
    </source>
</evidence>
<dbReference type="InterPro" id="IPR050396">
    <property type="entry name" value="Glycosyltr_51/Transpeptidase"/>
</dbReference>
<comment type="pathway">
    <text evidence="1">Cell wall biogenesis; peptidoglycan biosynthesis.</text>
</comment>